<evidence type="ECO:0000256" key="3">
    <source>
        <dbReference type="ARBA" id="ARBA00023015"/>
    </source>
</evidence>
<keyword evidence="3" id="KW-0805">Transcription regulation</keyword>
<dbReference type="PROSITE" id="PS51371">
    <property type="entry name" value="CBS"/>
    <property type="match status" value="1"/>
</dbReference>
<dbReference type="Gene3D" id="3.40.50.300">
    <property type="entry name" value="P-loop containing nucleotide triphosphate hydrolases"/>
    <property type="match status" value="1"/>
</dbReference>
<dbReference type="EMBL" id="JACHHJ010000005">
    <property type="protein sequence ID" value="MBB6451147.1"/>
    <property type="molecule type" value="Genomic_DNA"/>
</dbReference>
<dbReference type="GO" id="GO:0006355">
    <property type="term" value="P:regulation of DNA-templated transcription"/>
    <property type="evidence" value="ECO:0007669"/>
    <property type="project" value="InterPro"/>
</dbReference>
<dbReference type="PROSITE" id="PS00675">
    <property type="entry name" value="SIGMA54_INTERACT_1"/>
    <property type="match status" value="1"/>
</dbReference>
<keyword evidence="2" id="KW-0067">ATP-binding</keyword>
<evidence type="ECO:0000256" key="2">
    <source>
        <dbReference type="ARBA" id="ARBA00022840"/>
    </source>
</evidence>
<organism evidence="10 11">
    <name type="scientific">Geomicrobium halophilum</name>
    <dbReference type="NCBI Taxonomy" id="549000"/>
    <lineage>
        <taxon>Bacteria</taxon>
        <taxon>Bacillati</taxon>
        <taxon>Bacillota</taxon>
        <taxon>Bacilli</taxon>
        <taxon>Bacillales</taxon>
        <taxon>Geomicrobium</taxon>
    </lineage>
</organism>
<feature type="domain" description="Sigma-54 factor interaction" evidence="7">
    <location>
        <begin position="273"/>
        <end position="503"/>
    </location>
</feature>
<dbReference type="PANTHER" id="PTHR32071">
    <property type="entry name" value="TRANSCRIPTIONAL REGULATORY PROTEIN"/>
    <property type="match status" value="1"/>
</dbReference>
<dbReference type="Pfam" id="PF02954">
    <property type="entry name" value="HTH_8"/>
    <property type="match status" value="1"/>
</dbReference>
<dbReference type="SUPFAM" id="SSF55785">
    <property type="entry name" value="PYP-like sensor domain (PAS domain)"/>
    <property type="match status" value="1"/>
</dbReference>
<evidence type="ECO:0000259" key="7">
    <source>
        <dbReference type="PROSITE" id="PS50045"/>
    </source>
</evidence>
<dbReference type="Pfam" id="PF00571">
    <property type="entry name" value="CBS"/>
    <property type="match status" value="1"/>
</dbReference>
<dbReference type="Gene3D" id="3.10.580.10">
    <property type="entry name" value="CBS-domain"/>
    <property type="match status" value="1"/>
</dbReference>
<dbReference type="CDD" id="cd00009">
    <property type="entry name" value="AAA"/>
    <property type="match status" value="1"/>
</dbReference>
<dbReference type="PANTHER" id="PTHR32071:SF57">
    <property type="entry name" value="C4-DICARBOXYLATE TRANSPORT TRANSCRIPTIONAL REGULATORY PROTEIN DCTD"/>
    <property type="match status" value="1"/>
</dbReference>
<dbReference type="InterPro" id="IPR027417">
    <property type="entry name" value="P-loop_NTPase"/>
</dbReference>
<feature type="domain" description="CBS" evidence="9">
    <location>
        <begin position="13"/>
        <end position="68"/>
    </location>
</feature>
<dbReference type="Gene3D" id="1.10.8.60">
    <property type="match status" value="1"/>
</dbReference>
<dbReference type="Gene3D" id="1.10.10.60">
    <property type="entry name" value="Homeodomain-like"/>
    <property type="match status" value="1"/>
</dbReference>
<dbReference type="InterPro" id="IPR000644">
    <property type="entry name" value="CBS_dom"/>
</dbReference>
<dbReference type="InterPro" id="IPR009057">
    <property type="entry name" value="Homeodomain-like_sf"/>
</dbReference>
<dbReference type="SUPFAM" id="SSF46689">
    <property type="entry name" value="Homeodomain-like"/>
    <property type="match status" value="1"/>
</dbReference>
<dbReference type="SMART" id="SM00382">
    <property type="entry name" value="AAA"/>
    <property type="match status" value="1"/>
</dbReference>
<dbReference type="InterPro" id="IPR058031">
    <property type="entry name" value="AAA_lid_NorR"/>
</dbReference>
<dbReference type="PRINTS" id="PR01590">
    <property type="entry name" value="HTHFIS"/>
</dbReference>
<dbReference type="GO" id="GO:0043565">
    <property type="term" value="F:sequence-specific DNA binding"/>
    <property type="evidence" value="ECO:0007669"/>
    <property type="project" value="InterPro"/>
</dbReference>
<dbReference type="GO" id="GO:0005524">
    <property type="term" value="F:ATP binding"/>
    <property type="evidence" value="ECO:0007669"/>
    <property type="project" value="UniProtKB-KW"/>
</dbReference>
<dbReference type="Proteomes" id="UP000568839">
    <property type="component" value="Unassembled WGS sequence"/>
</dbReference>
<dbReference type="InterPro" id="IPR025943">
    <property type="entry name" value="Sigma_54_int_dom_ATP-bd_2"/>
</dbReference>
<proteinExistence type="predicted"/>
<evidence type="ECO:0000313" key="10">
    <source>
        <dbReference type="EMBL" id="MBB6451147.1"/>
    </source>
</evidence>
<dbReference type="Gene3D" id="3.30.450.20">
    <property type="entry name" value="PAS domain"/>
    <property type="match status" value="1"/>
</dbReference>
<dbReference type="PROSITE" id="PS00688">
    <property type="entry name" value="SIGMA54_INTERACT_3"/>
    <property type="match status" value="1"/>
</dbReference>
<comment type="caution">
    <text evidence="10">The sequence shown here is derived from an EMBL/GenBank/DDBJ whole genome shotgun (WGS) entry which is preliminary data.</text>
</comment>
<dbReference type="SUPFAM" id="SSF54631">
    <property type="entry name" value="CBS-domain pair"/>
    <property type="match status" value="1"/>
</dbReference>
<dbReference type="SUPFAM" id="SSF52540">
    <property type="entry name" value="P-loop containing nucleoside triphosphate hydrolases"/>
    <property type="match status" value="1"/>
</dbReference>
<dbReference type="PROSITE" id="PS00676">
    <property type="entry name" value="SIGMA54_INTERACT_2"/>
    <property type="match status" value="1"/>
</dbReference>
<dbReference type="InterPro" id="IPR025944">
    <property type="entry name" value="Sigma_54_int_dom_CS"/>
</dbReference>
<keyword evidence="1" id="KW-0547">Nucleotide-binding</keyword>
<keyword evidence="4" id="KW-0238">DNA-binding</keyword>
<dbReference type="PROSITE" id="PS50112">
    <property type="entry name" value="PAS"/>
    <property type="match status" value="1"/>
</dbReference>
<dbReference type="InterPro" id="IPR013767">
    <property type="entry name" value="PAS_fold"/>
</dbReference>
<dbReference type="InterPro" id="IPR003593">
    <property type="entry name" value="AAA+_ATPase"/>
</dbReference>
<evidence type="ECO:0000256" key="1">
    <source>
        <dbReference type="ARBA" id="ARBA00022741"/>
    </source>
</evidence>
<gene>
    <name evidence="10" type="ORF">HNR44_003141</name>
</gene>
<accession>A0A841PQK3</accession>
<dbReference type="InterPro" id="IPR046342">
    <property type="entry name" value="CBS_dom_sf"/>
</dbReference>
<protein>
    <submittedName>
        <fullName evidence="10">PAS domain S-box-containing protein</fullName>
    </submittedName>
</protein>
<keyword evidence="6" id="KW-0129">CBS domain</keyword>
<dbReference type="Pfam" id="PF25601">
    <property type="entry name" value="AAA_lid_14"/>
    <property type="match status" value="1"/>
</dbReference>
<evidence type="ECO:0000259" key="8">
    <source>
        <dbReference type="PROSITE" id="PS50112"/>
    </source>
</evidence>
<dbReference type="CDD" id="cd00130">
    <property type="entry name" value="PAS"/>
    <property type="match status" value="1"/>
</dbReference>
<dbReference type="SMART" id="SM00091">
    <property type="entry name" value="PAS"/>
    <property type="match status" value="1"/>
</dbReference>
<evidence type="ECO:0000313" key="11">
    <source>
        <dbReference type="Proteomes" id="UP000568839"/>
    </source>
</evidence>
<sequence>MPIAANDHVKQWMNIQPMTISKHHTLRESLLLLSKTADKELPVVEDGQMLGVVTLQDCVEYLDSNNGTFSILRTEFRAVSDDFSLKENTNGGGPFYVLHEKTGALEGIVGRDEIMAYYEHVREREAEAQKTIEWLKLSFDTAYEGVAIVDDKGIVQLFNETYSRFVGVTRKEAIGRPVEKVIENTRLPVVLKTGVPERNQPHRLQGQELVVHRLPIWQDGKVIGAVGMLVYEGTSEIQQVLQRMELLHTAEKQSGKETVEKPVKQGRVHFEDIIGESPAIAKAKKISRKAAQTKATVLLTGETGAGKEPFARVIHDMGTRSNSPFIALNCAAIPDSLLESELFGYMKGAFTGTRNEGKPGKIELANGGTLFLDEIGDMPLATQAKILRVLQEKEVDRVGGTQPIPVDFRLIAATNKDLQKQIQEEKFRQDLFYRLHVMPLHIPPLRQRKQDIPLIIAHQLPKLSEIYETNEKTIDKEVLQLMFRYDWPGNVRELLNVLEQMFHLCDGDHIQVKDLPESFTEQPVGEANVLGSLSEWQERKHKQEQKYEQKHIEHVLEEVNGNKSEAAKRLGISRATLYNKLSRFS</sequence>
<dbReference type="Pfam" id="PF00158">
    <property type="entry name" value="Sigma54_activat"/>
    <property type="match status" value="1"/>
</dbReference>
<evidence type="ECO:0000256" key="6">
    <source>
        <dbReference type="PROSITE-ProRule" id="PRU00703"/>
    </source>
</evidence>
<reference evidence="10 11" key="1">
    <citation type="submission" date="2020-08" db="EMBL/GenBank/DDBJ databases">
        <title>Genomic Encyclopedia of Type Strains, Phase IV (KMG-IV): sequencing the most valuable type-strain genomes for metagenomic binning, comparative biology and taxonomic classification.</title>
        <authorList>
            <person name="Goeker M."/>
        </authorList>
    </citation>
    <scope>NUCLEOTIDE SEQUENCE [LARGE SCALE GENOMIC DNA]</scope>
    <source>
        <strain evidence="10 11">DSM 21769</strain>
    </source>
</reference>
<name>A0A841PQK3_9BACL</name>
<dbReference type="AlphaFoldDB" id="A0A841PQK3"/>
<dbReference type="InterPro" id="IPR002078">
    <property type="entry name" value="Sigma_54_int"/>
</dbReference>
<feature type="domain" description="PAS" evidence="8">
    <location>
        <begin position="131"/>
        <end position="176"/>
    </location>
</feature>
<keyword evidence="11" id="KW-1185">Reference proteome</keyword>
<evidence type="ECO:0000259" key="9">
    <source>
        <dbReference type="PROSITE" id="PS51371"/>
    </source>
</evidence>
<dbReference type="RefSeq" id="WP_184405222.1">
    <property type="nucleotide sequence ID" value="NZ_JACHHJ010000005.1"/>
</dbReference>
<evidence type="ECO:0000256" key="5">
    <source>
        <dbReference type="ARBA" id="ARBA00023163"/>
    </source>
</evidence>
<keyword evidence="5" id="KW-0804">Transcription</keyword>
<dbReference type="SMART" id="SM00116">
    <property type="entry name" value="CBS"/>
    <property type="match status" value="1"/>
</dbReference>
<dbReference type="NCBIfam" id="TIGR00229">
    <property type="entry name" value="sensory_box"/>
    <property type="match status" value="1"/>
</dbReference>
<evidence type="ECO:0000256" key="4">
    <source>
        <dbReference type="ARBA" id="ARBA00023125"/>
    </source>
</evidence>
<dbReference type="InterPro" id="IPR000014">
    <property type="entry name" value="PAS"/>
</dbReference>
<dbReference type="InterPro" id="IPR002197">
    <property type="entry name" value="HTH_Fis"/>
</dbReference>
<dbReference type="InterPro" id="IPR025662">
    <property type="entry name" value="Sigma_54_int_dom_ATP-bd_1"/>
</dbReference>
<dbReference type="PROSITE" id="PS50045">
    <property type="entry name" value="SIGMA54_INTERACT_4"/>
    <property type="match status" value="1"/>
</dbReference>
<dbReference type="Pfam" id="PF00989">
    <property type="entry name" value="PAS"/>
    <property type="match status" value="1"/>
</dbReference>
<dbReference type="InterPro" id="IPR035965">
    <property type="entry name" value="PAS-like_dom_sf"/>
</dbReference>
<dbReference type="FunFam" id="3.40.50.300:FF:000006">
    <property type="entry name" value="DNA-binding transcriptional regulator NtrC"/>
    <property type="match status" value="1"/>
</dbReference>